<dbReference type="InterPro" id="IPR023393">
    <property type="entry name" value="START-like_dom_sf"/>
</dbReference>
<protein>
    <recommendedName>
        <fullName evidence="1">START domain-containing protein</fullName>
    </recommendedName>
</protein>
<dbReference type="RefSeq" id="WP_171627461.1">
    <property type="nucleotide sequence ID" value="NZ_JABBPG010000009.1"/>
</dbReference>
<name>A0A849VG51_9GAMM</name>
<keyword evidence="3" id="KW-1185">Reference proteome</keyword>
<dbReference type="PANTHER" id="PTHR19308:SF14">
    <property type="entry name" value="START DOMAIN-CONTAINING PROTEIN"/>
    <property type="match status" value="1"/>
</dbReference>
<sequence length="215" mass="24017">MLLLITGASSGSAAQWQAWRETTDIKVSILPHTSGINYILVEAYFAGATVETLLNVMNDTQAAPNWLSSSRFVNVIARPTAAEAVVYTYFDSPWPVSDRDMLTHSCLSQLSENQYRLDILSTTAYPVPQSKAVRITPVQGYWLLTQTAQGLQIKHQIYAEPNGSLPIWLVNNTALNNILKSFKSLKTQIKNPKYKKRHSQLSAGDCRAFERLSIK</sequence>
<dbReference type="Proteomes" id="UP000586305">
    <property type="component" value="Unassembled WGS sequence"/>
</dbReference>
<dbReference type="Pfam" id="PF01852">
    <property type="entry name" value="START"/>
    <property type="match status" value="1"/>
</dbReference>
<dbReference type="EMBL" id="JABBPG010000009">
    <property type="protein sequence ID" value="NOU52402.1"/>
    <property type="molecule type" value="Genomic_DNA"/>
</dbReference>
<dbReference type="AlphaFoldDB" id="A0A849VG51"/>
<proteinExistence type="predicted"/>
<dbReference type="SUPFAM" id="SSF55961">
    <property type="entry name" value="Bet v1-like"/>
    <property type="match status" value="1"/>
</dbReference>
<evidence type="ECO:0000259" key="1">
    <source>
        <dbReference type="Pfam" id="PF01852"/>
    </source>
</evidence>
<dbReference type="InterPro" id="IPR028347">
    <property type="entry name" value="START_dom_prot"/>
</dbReference>
<reference evidence="2 3" key="1">
    <citation type="submission" date="2020-04" db="EMBL/GenBank/DDBJ databases">
        <title>Pseudoalteromonas caenipelagi sp. nov., isolated from a tidal flat.</title>
        <authorList>
            <person name="Park S."/>
            <person name="Yoon J.-H."/>
        </authorList>
    </citation>
    <scope>NUCLEOTIDE SEQUENCE [LARGE SCALE GENOMIC DNA]</scope>
    <source>
        <strain evidence="2 3">JBTF-M23</strain>
    </source>
</reference>
<dbReference type="InterPro" id="IPR051213">
    <property type="entry name" value="START_lipid_transfer"/>
</dbReference>
<dbReference type="PIRSF" id="PIRSF039033">
    <property type="entry name" value="START_dom"/>
    <property type="match status" value="1"/>
</dbReference>
<dbReference type="Gene3D" id="3.30.530.20">
    <property type="match status" value="1"/>
</dbReference>
<feature type="domain" description="START" evidence="1">
    <location>
        <begin position="13"/>
        <end position="185"/>
    </location>
</feature>
<accession>A0A849VG51</accession>
<organism evidence="2 3">
    <name type="scientific">Pseudoalteromonas caenipelagi</name>
    <dbReference type="NCBI Taxonomy" id="2726988"/>
    <lineage>
        <taxon>Bacteria</taxon>
        <taxon>Pseudomonadati</taxon>
        <taxon>Pseudomonadota</taxon>
        <taxon>Gammaproteobacteria</taxon>
        <taxon>Alteromonadales</taxon>
        <taxon>Pseudoalteromonadaceae</taxon>
        <taxon>Pseudoalteromonas</taxon>
    </lineage>
</organism>
<gene>
    <name evidence="2" type="ORF">HG263_17915</name>
</gene>
<dbReference type="GO" id="GO:0005737">
    <property type="term" value="C:cytoplasm"/>
    <property type="evidence" value="ECO:0007669"/>
    <property type="project" value="UniProtKB-ARBA"/>
</dbReference>
<dbReference type="PANTHER" id="PTHR19308">
    <property type="entry name" value="PHOSPHATIDYLCHOLINE TRANSFER PROTEIN"/>
    <property type="match status" value="1"/>
</dbReference>
<dbReference type="InterPro" id="IPR002913">
    <property type="entry name" value="START_lipid-bd_dom"/>
</dbReference>
<dbReference type="GO" id="GO:0008289">
    <property type="term" value="F:lipid binding"/>
    <property type="evidence" value="ECO:0007669"/>
    <property type="project" value="InterPro"/>
</dbReference>
<comment type="caution">
    <text evidence="2">The sequence shown here is derived from an EMBL/GenBank/DDBJ whole genome shotgun (WGS) entry which is preliminary data.</text>
</comment>
<evidence type="ECO:0000313" key="3">
    <source>
        <dbReference type="Proteomes" id="UP000586305"/>
    </source>
</evidence>
<evidence type="ECO:0000313" key="2">
    <source>
        <dbReference type="EMBL" id="NOU52402.1"/>
    </source>
</evidence>